<keyword evidence="5" id="KW-0012">Acyltransferase</keyword>
<evidence type="ECO:0000256" key="3">
    <source>
        <dbReference type="ARBA" id="ARBA00022960"/>
    </source>
</evidence>
<dbReference type="RefSeq" id="WP_066954914.1">
    <property type="nucleotide sequence ID" value="NZ_BCNX01000004.1"/>
</dbReference>
<evidence type="ECO:0000256" key="1">
    <source>
        <dbReference type="ARBA" id="ARBA00009943"/>
    </source>
</evidence>
<dbReference type="GO" id="GO:0008360">
    <property type="term" value="P:regulation of cell shape"/>
    <property type="evidence" value="ECO:0007669"/>
    <property type="project" value="UniProtKB-KW"/>
</dbReference>
<name>A0A1G8Y4N7_9EURY</name>
<keyword evidence="2 8" id="KW-0808">Transferase</keyword>
<dbReference type="Pfam" id="PF13480">
    <property type="entry name" value="Acetyltransf_6"/>
    <property type="match status" value="1"/>
</dbReference>
<evidence type="ECO:0000313" key="9">
    <source>
        <dbReference type="Proteomes" id="UP000326500"/>
    </source>
</evidence>
<dbReference type="GO" id="GO:0016755">
    <property type="term" value="F:aminoacyltransferase activity"/>
    <property type="evidence" value="ECO:0007669"/>
    <property type="project" value="InterPro"/>
</dbReference>
<feature type="domain" description="BioF2-like acetyltransferase" evidence="7">
    <location>
        <begin position="155"/>
        <end position="282"/>
    </location>
</feature>
<dbReference type="OrthoDB" id="135106at2157"/>
<accession>A0A1G8Y4N7</accession>
<dbReference type="PANTHER" id="PTHR36174">
    <property type="entry name" value="LIPID II:GLYCINE GLYCYLTRANSFERASE"/>
    <property type="match status" value="1"/>
</dbReference>
<evidence type="ECO:0000256" key="6">
    <source>
        <dbReference type="ARBA" id="ARBA00023316"/>
    </source>
</evidence>
<keyword evidence="4" id="KW-0573">Peptidoglycan synthesis</keyword>
<evidence type="ECO:0000256" key="5">
    <source>
        <dbReference type="ARBA" id="ARBA00023315"/>
    </source>
</evidence>
<gene>
    <name evidence="8" type="ORF">SAMN04488571_102202</name>
</gene>
<dbReference type="PANTHER" id="PTHR36174:SF1">
    <property type="entry name" value="LIPID II:GLYCINE GLYCYLTRANSFERASE"/>
    <property type="match status" value="1"/>
</dbReference>
<dbReference type="GO" id="GO:0044038">
    <property type="term" value="P:cell wall macromolecule biosynthetic process"/>
    <property type="evidence" value="ECO:0007669"/>
    <property type="project" value="InterPro"/>
</dbReference>
<dbReference type="EMBL" id="FNFT01000002">
    <property type="protein sequence ID" value="SDJ97364.1"/>
    <property type="molecule type" value="Genomic_DNA"/>
</dbReference>
<sequence>MVYSIELLSGGNAHQWQEYNTHSNEGTLFHDLRWKEILEKEFDLKTKYYLVRDGREVVGICPFISQSVGFYQGLKNIPYSEYTNVILNDSFDAGQIDHLLSLFATECSFLCIDTYNPDILNNITYSNFPGENSGNMVLNLKQKPPEKIWDTLSKKTAKSIRRFDKEGFEIHELSRRSDIKQFYRYYAKNVAHIKGEILPLTFFERIWDVFSPNELRVTILVKDALCAGGALALLDPIRKTVYYEYLALNRDLPHYTPDHYLSWDLIKWAWDNDYEKVSFGRQRLDPDNPRFQIKAKFGAEHIPIHSRLVIFSKAMSTLYRLRRTLLRSS</sequence>
<dbReference type="GO" id="GO:0071555">
    <property type="term" value="P:cell wall organization"/>
    <property type="evidence" value="ECO:0007669"/>
    <property type="project" value="UniProtKB-KW"/>
</dbReference>
<keyword evidence="6" id="KW-0961">Cell wall biogenesis/degradation</keyword>
<evidence type="ECO:0000256" key="2">
    <source>
        <dbReference type="ARBA" id="ARBA00022679"/>
    </source>
</evidence>
<dbReference type="Proteomes" id="UP000326500">
    <property type="component" value="Unassembled WGS sequence"/>
</dbReference>
<dbReference type="InterPro" id="IPR016181">
    <property type="entry name" value="Acyl_CoA_acyltransferase"/>
</dbReference>
<dbReference type="SUPFAM" id="SSF55729">
    <property type="entry name" value="Acyl-CoA N-acyltransferases (Nat)"/>
    <property type="match status" value="1"/>
</dbReference>
<protein>
    <submittedName>
        <fullName evidence="8">Acetyltransferase (GNAT) domain-containing protein</fullName>
    </submittedName>
</protein>
<evidence type="ECO:0000259" key="7">
    <source>
        <dbReference type="Pfam" id="PF13480"/>
    </source>
</evidence>
<dbReference type="AlphaFoldDB" id="A0A1G8Y4N7"/>
<dbReference type="PROSITE" id="PS51191">
    <property type="entry name" value="FEMABX"/>
    <property type="match status" value="1"/>
</dbReference>
<evidence type="ECO:0000313" key="8">
    <source>
        <dbReference type="EMBL" id="SDJ97364.1"/>
    </source>
</evidence>
<dbReference type="InterPro" id="IPR003447">
    <property type="entry name" value="FEMABX"/>
</dbReference>
<proteinExistence type="inferred from homology"/>
<dbReference type="InterPro" id="IPR038740">
    <property type="entry name" value="BioF2-like_GNAT_dom"/>
</dbReference>
<dbReference type="Gene3D" id="3.40.630.30">
    <property type="match status" value="1"/>
</dbReference>
<keyword evidence="3" id="KW-0133">Cell shape</keyword>
<comment type="similarity">
    <text evidence="1">Belongs to the FemABX family.</text>
</comment>
<reference evidence="8 9" key="1">
    <citation type="submission" date="2016-10" db="EMBL/GenBank/DDBJ databases">
        <authorList>
            <person name="Varghese N."/>
            <person name="Submissions S."/>
        </authorList>
    </citation>
    <scope>NUCLEOTIDE SEQUENCE [LARGE SCALE GENOMIC DNA]</scope>
    <source>
        <strain evidence="8 9">DSM 2373</strain>
    </source>
</reference>
<organism evidence="8 9">
    <name type="scientific">Methanoculleus thermophilus</name>
    <dbReference type="NCBI Taxonomy" id="2200"/>
    <lineage>
        <taxon>Archaea</taxon>
        <taxon>Methanobacteriati</taxon>
        <taxon>Methanobacteriota</taxon>
        <taxon>Stenosarchaea group</taxon>
        <taxon>Methanomicrobia</taxon>
        <taxon>Methanomicrobiales</taxon>
        <taxon>Methanomicrobiaceae</taxon>
        <taxon>Methanoculleus</taxon>
    </lineage>
</organism>
<evidence type="ECO:0000256" key="4">
    <source>
        <dbReference type="ARBA" id="ARBA00022984"/>
    </source>
</evidence>
<dbReference type="InterPro" id="IPR050644">
    <property type="entry name" value="PG_Glycine_Bridge_Synth"/>
</dbReference>
<keyword evidence="9" id="KW-1185">Reference proteome</keyword>